<feature type="transmembrane region" description="Helical" evidence="1">
    <location>
        <begin position="316"/>
        <end position="339"/>
    </location>
</feature>
<feature type="transmembrane region" description="Helical" evidence="1">
    <location>
        <begin position="160"/>
        <end position="184"/>
    </location>
</feature>
<feature type="transmembrane region" description="Helical" evidence="1">
    <location>
        <begin position="68"/>
        <end position="88"/>
    </location>
</feature>
<keyword evidence="1" id="KW-0739">Sodium transport</keyword>
<feature type="transmembrane region" description="Helical" evidence="1">
    <location>
        <begin position="283"/>
        <end position="304"/>
    </location>
</feature>
<keyword evidence="1" id="KW-0915">Sodium</keyword>
<evidence type="ECO:0000256" key="1">
    <source>
        <dbReference type="HAMAP-Rule" id="MF_02062"/>
    </source>
</evidence>
<keyword evidence="1" id="KW-1133">Transmembrane helix</keyword>
<keyword evidence="1" id="KW-0472">Membrane</keyword>
<reference evidence="2 3" key="1">
    <citation type="submission" date="2023-07" db="EMBL/GenBank/DDBJ databases">
        <title>Genomic Encyclopedia of Type Strains, Phase IV (KMG-IV): sequencing the most valuable type-strain genomes for metagenomic binning, comparative biology and taxonomic classification.</title>
        <authorList>
            <person name="Goeker M."/>
        </authorList>
    </citation>
    <scope>NUCLEOTIDE SEQUENCE [LARGE SCALE GENOMIC DNA]</scope>
    <source>
        <strain evidence="2 3">DSM 15049</strain>
    </source>
</reference>
<dbReference type="Proteomes" id="UP001232584">
    <property type="component" value="Unassembled WGS sequence"/>
</dbReference>
<name>A0ABU0MX28_9FIRM</name>
<dbReference type="PANTHER" id="PTHR36178">
    <property type="entry name" value="SLR0625 PROTEIN"/>
    <property type="match status" value="1"/>
</dbReference>
<evidence type="ECO:0000313" key="3">
    <source>
        <dbReference type="Proteomes" id="UP001232584"/>
    </source>
</evidence>
<dbReference type="PANTHER" id="PTHR36178:SF1">
    <property type="entry name" value="SODIUM_GLUTAMATE SYMPORTER"/>
    <property type="match status" value="1"/>
</dbReference>
<dbReference type="EMBL" id="JAUSWG010000002">
    <property type="protein sequence ID" value="MDQ0555464.1"/>
    <property type="molecule type" value="Genomic_DNA"/>
</dbReference>
<gene>
    <name evidence="2" type="ORF">QOZ92_000577</name>
</gene>
<keyword evidence="1" id="KW-0813">Transport</keyword>
<dbReference type="InterPro" id="IPR004445">
    <property type="entry name" value="GltS"/>
</dbReference>
<evidence type="ECO:0000313" key="2">
    <source>
        <dbReference type="EMBL" id="MDQ0555464.1"/>
    </source>
</evidence>
<accession>A0ABU0MX28</accession>
<dbReference type="SUPFAM" id="SSF81665">
    <property type="entry name" value="Calcium ATPase, transmembrane domain M"/>
    <property type="match status" value="1"/>
</dbReference>
<comment type="subcellular location">
    <subcellularLocation>
        <location evidence="1">Cell membrane</location>
        <topology evidence="1">Multi-pass membrane protein</topology>
    </subcellularLocation>
</comment>
<comment type="caution">
    <text evidence="2">The sequence shown here is derived from an EMBL/GenBank/DDBJ whole genome shotgun (WGS) entry which is preliminary data.</text>
</comment>
<keyword evidence="1" id="KW-0769">Symport</keyword>
<sequence length="408" mass="44664">MNINLNLISTLSIGIVFFLIGTFLKDKIKLFSKFCIPSPVIGGLLFTVLSLFLRIFNIVDITVSQNFISIFMTVFFTILGLNASFKLIKKGGNLLFKYWILCGVLALCQNVIAVIIAKVTNIHPLIALMCGTISMEGGHGNAAAFGSTIEKMGIDGAVTIGLASATLGIIIGGLLGAPVARYLIEKYNLKPKLNPYTKLYNNKFSLLSKNFLTRNSKSNVFKPINFFEHTLIILLCLNFGKLITNMIYMKTSIVIPSVVGCMLVACIFRNFNDQVKLVDLNFYILDFASDIALSMFLMIALMSINLLDLVNIAGPMLLIILAQVIFILIYSIFVCFKVLGKNFDAAVMISGIIGHGIGNTPNALANINSVTHKYGPSEKASLIVPLVGAFLLDIFSLPCIIIFINIFK</sequence>
<comment type="similarity">
    <text evidence="1">Belongs to the glutamate:Na(+) symporter (ESS) (TC 2.A.27) family.</text>
</comment>
<dbReference type="InterPro" id="IPR023298">
    <property type="entry name" value="ATPase_P-typ_TM_dom_sf"/>
</dbReference>
<keyword evidence="1" id="KW-0029">Amino-acid transport</keyword>
<feature type="transmembrane region" description="Helical" evidence="1">
    <location>
        <begin position="36"/>
        <end position="56"/>
    </location>
</feature>
<feature type="transmembrane region" description="Helical" evidence="1">
    <location>
        <begin position="253"/>
        <end position="271"/>
    </location>
</feature>
<feature type="transmembrane region" description="Helical" evidence="1">
    <location>
        <begin position="6"/>
        <end position="24"/>
    </location>
</feature>
<keyword evidence="1" id="KW-0406">Ion transport</keyword>
<feature type="transmembrane region" description="Helical" evidence="1">
    <location>
        <begin position="95"/>
        <end position="117"/>
    </location>
</feature>
<comment type="function">
    <text evidence="1">Catalyzes the sodium-dependent transport of glutamate.</text>
</comment>
<keyword evidence="1" id="KW-0812">Transmembrane</keyword>
<dbReference type="RefSeq" id="WP_307502709.1">
    <property type="nucleotide sequence ID" value="NZ_BAAACE010000029.1"/>
</dbReference>
<keyword evidence="1" id="KW-1003">Cell membrane</keyword>
<protein>
    <recommendedName>
        <fullName evidence="1">Sodium/glutamate symporter</fullName>
    </recommendedName>
</protein>
<feature type="transmembrane region" description="Helical" evidence="1">
    <location>
        <begin position="382"/>
        <end position="407"/>
    </location>
</feature>
<organism evidence="2 3">
    <name type="scientific">Paraclostridium ghonii</name>
    <dbReference type="NCBI Taxonomy" id="29358"/>
    <lineage>
        <taxon>Bacteria</taxon>
        <taxon>Bacillati</taxon>
        <taxon>Bacillota</taxon>
        <taxon>Clostridia</taxon>
        <taxon>Peptostreptococcales</taxon>
        <taxon>Peptostreptococcaceae</taxon>
        <taxon>Paraclostridium</taxon>
    </lineage>
</organism>
<dbReference type="HAMAP" id="MF_02062">
    <property type="entry name" value="GltS"/>
    <property type="match status" value="1"/>
</dbReference>
<proteinExistence type="inferred from homology"/>
<comment type="caution">
    <text evidence="1">Lacks conserved residue(s) required for the propagation of feature annotation.</text>
</comment>
<dbReference type="Pfam" id="PF03616">
    <property type="entry name" value="Glt_symporter"/>
    <property type="match status" value="1"/>
</dbReference>
<keyword evidence="3" id="KW-1185">Reference proteome</keyword>